<evidence type="ECO:0000313" key="2">
    <source>
        <dbReference type="Proteomes" id="UP001207468"/>
    </source>
</evidence>
<dbReference type="EMBL" id="JAGFNK010000273">
    <property type="protein sequence ID" value="KAI9454435.1"/>
    <property type="molecule type" value="Genomic_DNA"/>
</dbReference>
<organism evidence="1 2">
    <name type="scientific">Russula earlei</name>
    <dbReference type="NCBI Taxonomy" id="71964"/>
    <lineage>
        <taxon>Eukaryota</taxon>
        <taxon>Fungi</taxon>
        <taxon>Dikarya</taxon>
        <taxon>Basidiomycota</taxon>
        <taxon>Agaricomycotina</taxon>
        <taxon>Agaricomycetes</taxon>
        <taxon>Russulales</taxon>
        <taxon>Russulaceae</taxon>
        <taxon>Russula</taxon>
    </lineage>
</organism>
<reference evidence="1" key="1">
    <citation type="submission" date="2021-03" db="EMBL/GenBank/DDBJ databases">
        <title>Evolutionary priming and transition to the ectomycorrhizal habit in an iconic lineage of mushroom-forming fungi: is preadaptation a requirement?</title>
        <authorList>
            <consortium name="DOE Joint Genome Institute"/>
            <person name="Looney B.P."/>
            <person name="Miyauchi S."/>
            <person name="Morin E."/>
            <person name="Drula E."/>
            <person name="Courty P.E."/>
            <person name="Chicoki N."/>
            <person name="Fauchery L."/>
            <person name="Kohler A."/>
            <person name="Kuo A."/>
            <person name="LaButti K."/>
            <person name="Pangilinan J."/>
            <person name="Lipzen A."/>
            <person name="Riley R."/>
            <person name="Andreopoulos W."/>
            <person name="He G."/>
            <person name="Johnson J."/>
            <person name="Barry K.W."/>
            <person name="Grigoriev I.V."/>
            <person name="Nagy L."/>
            <person name="Hibbett D."/>
            <person name="Henrissat B."/>
            <person name="Matheny P.B."/>
            <person name="Labbe J."/>
            <person name="Martin A.F."/>
        </authorList>
    </citation>
    <scope>NUCLEOTIDE SEQUENCE</scope>
    <source>
        <strain evidence="1">BPL698</strain>
    </source>
</reference>
<accession>A0ACC0TZ24</accession>
<gene>
    <name evidence="1" type="ORF">F5148DRAFT_1229426</name>
</gene>
<proteinExistence type="predicted"/>
<protein>
    <submittedName>
        <fullName evidence="1">WD40 repeat-like protein</fullName>
    </submittedName>
</protein>
<name>A0ACC0TZ24_9AGAM</name>
<keyword evidence="2" id="KW-1185">Reference proteome</keyword>
<evidence type="ECO:0000313" key="1">
    <source>
        <dbReference type="EMBL" id="KAI9454435.1"/>
    </source>
</evidence>
<sequence>MHPNTPAVLHTPGFSQSNVAWSPFHTTRIAVASSANYGIIGNGRLYVASTLSSPSGTPGVKLDKFYETQDGLYDVAWSEVHENQLVTASADGSIKLWDVMLNTLPIRAWHEHTREVYDVDWSNVKKDQFVSCCMDGSVKLWTPEHPRSLMTLQAHHACVYQALFSPHQPDVIATCSGDGTIRFFDLRTPTFAPTSNAFTSPLSGAVLTVPAATSEELALDWNKYRPLVLASAGLDKTVKIWDCRMLQPGGPANAVGGRCENRILGHEYAIRKVQWSPHRPGPARKRLLRYDLWTTNPAPGKSQQIRIHDAHTEFVVGCAWSLYEEGVLATCSWDSKLNIFRV</sequence>
<comment type="caution">
    <text evidence="1">The sequence shown here is derived from an EMBL/GenBank/DDBJ whole genome shotgun (WGS) entry which is preliminary data.</text>
</comment>
<dbReference type="Proteomes" id="UP001207468">
    <property type="component" value="Unassembled WGS sequence"/>
</dbReference>